<dbReference type="InterPro" id="IPR000700">
    <property type="entry name" value="PAS-assoc_C"/>
</dbReference>
<dbReference type="EMBL" id="BPRB01000035">
    <property type="protein sequence ID" value="GJE58517.1"/>
    <property type="molecule type" value="Genomic_DNA"/>
</dbReference>
<dbReference type="SUPFAM" id="SSF58104">
    <property type="entry name" value="Methyl-accepting chemotaxis protein (MCP) signaling domain"/>
    <property type="match status" value="1"/>
</dbReference>
<reference evidence="6" key="2">
    <citation type="submission" date="2021-08" db="EMBL/GenBank/DDBJ databases">
        <authorList>
            <person name="Tani A."/>
            <person name="Ola A."/>
            <person name="Ogura Y."/>
            <person name="Katsura K."/>
            <person name="Hayashi T."/>
        </authorList>
    </citation>
    <scope>NUCLEOTIDE SEQUENCE</scope>
    <source>
        <strain evidence="6">DSM 23632</strain>
    </source>
</reference>
<dbReference type="Pfam" id="PF08447">
    <property type="entry name" value="PAS_3"/>
    <property type="match status" value="1"/>
</dbReference>
<gene>
    <name evidence="6" type="primary">bdlA</name>
    <name evidence="6" type="ORF">MPOCJGCO_0599</name>
</gene>
<dbReference type="PROSITE" id="PS50192">
    <property type="entry name" value="T_SNARE"/>
    <property type="match status" value="1"/>
</dbReference>
<evidence type="ECO:0000256" key="1">
    <source>
        <dbReference type="ARBA" id="ARBA00029447"/>
    </source>
</evidence>
<dbReference type="PROSITE" id="PS50113">
    <property type="entry name" value="PAC"/>
    <property type="match status" value="2"/>
</dbReference>
<evidence type="ECO:0000256" key="2">
    <source>
        <dbReference type="PROSITE-ProRule" id="PRU00284"/>
    </source>
</evidence>
<accession>A0ABQ4TUP8</accession>
<evidence type="ECO:0000259" key="4">
    <source>
        <dbReference type="PROSITE" id="PS50113"/>
    </source>
</evidence>
<dbReference type="InterPro" id="IPR035965">
    <property type="entry name" value="PAS-like_dom_sf"/>
</dbReference>
<evidence type="ECO:0000313" key="6">
    <source>
        <dbReference type="EMBL" id="GJE58517.1"/>
    </source>
</evidence>
<dbReference type="Proteomes" id="UP001055057">
    <property type="component" value="Unassembled WGS sequence"/>
</dbReference>
<proteinExistence type="inferred from homology"/>
<dbReference type="InterPro" id="IPR004089">
    <property type="entry name" value="MCPsignal_dom"/>
</dbReference>
<dbReference type="NCBIfam" id="TIGR00229">
    <property type="entry name" value="sensory_box"/>
    <property type="match status" value="2"/>
</dbReference>
<reference evidence="6" key="1">
    <citation type="journal article" date="2021" name="Front. Microbiol.">
        <title>Comprehensive Comparative Genomics and Phenotyping of Methylobacterium Species.</title>
        <authorList>
            <person name="Alessa O."/>
            <person name="Ogura Y."/>
            <person name="Fujitani Y."/>
            <person name="Takami H."/>
            <person name="Hayashi T."/>
            <person name="Sahin N."/>
            <person name="Tani A."/>
        </authorList>
    </citation>
    <scope>NUCLEOTIDE SEQUENCE</scope>
    <source>
        <strain evidence="6">DSM 23632</strain>
    </source>
</reference>
<dbReference type="InterPro" id="IPR004090">
    <property type="entry name" value="Chemotax_Me-accpt_rcpt"/>
</dbReference>
<evidence type="ECO:0000313" key="7">
    <source>
        <dbReference type="Proteomes" id="UP001055057"/>
    </source>
</evidence>
<dbReference type="InterPro" id="IPR013655">
    <property type="entry name" value="PAS_fold_3"/>
</dbReference>
<dbReference type="InterPro" id="IPR050903">
    <property type="entry name" value="Bact_Chemotaxis_MeTrfase"/>
</dbReference>
<dbReference type="PRINTS" id="PR00260">
    <property type="entry name" value="CHEMTRNSDUCR"/>
</dbReference>
<dbReference type="PANTHER" id="PTHR24422">
    <property type="entry name" value="CHEMOTAXIS PROTEIN METHYLTRANSFERASE"/>
    <property type="match status" value="1"/>
</dbReference>
<name>A0ABQ4TUP8_9HYPH</name>
<dbReference type="InterPro" id="IPR001610">
    <property type="entry name" value="PAC"/>
</dbReference>
<dbReference type="RefSeq" id="WP_238181147.1">
    <property type="nucleotide sequence ID" value="NZ_BPRB01000035.1"/>
</dbReference>
<protein>
    <submittedName>
        <fullName evidence="6">Biofilm dispersion protein BdlA</fullName>
    </submittedName>
</protein>
<keyword evidence="7" id="KW-1185">Reference proteome</keyword>
<dbReference type="SMART" id="SM00091">
    <property type="entry name" value="PAS"/>
    <property type="match status" value="2"/>
</dbReference>
<dbReference type="Pfam" id="PF13426">
    <property type="entry name" value="PAS_9"/>
    <property type="match status" value="1"/>
</dbReference>
<dbReference type="SMART" id="SM00086">
    <property type="entry name" value="PAC"/>
    <property type="match status" value="2"/>
</dbReference>
<dbReference type="CDD" id="cd00130">
    <property type="entry name" value="PAS"/>
    <property type="match status" value="2"/>
</dbReference>
<comment type="similarity">
    <text evidence="1">Belongs to the methyl-accepting chemotaxis (MCP) protein family.</text>
</comment>
<evidence type="ECO:0000259" key="5">
    <source>
        <dbReference type="PROSITE" id="PS50192"/>
    </source>
</evidence>
<dbReference type="SMART" id="SM00283">
    <property type="entry name" value="MA"/>
    <property type="match status" value="1"/>
</dbReference>
<feature type="domain" description="T-SNARE coiled-coil homology" evidence="5">
    <location>
        <begin position="417"/>
        <end position="469"/>
    </location>
</feature>
<dbReference type="Gene3D" id="3.30.450.20">
    <property type="entry name" value="PAS domain"/>
    <property type="match status" value="2"/>
</dbReference>
<dbReference type="Gene3D" id="1.10.287.950">
    <property type="entry name" value="Methyl-accepting chemotaxis protein"/>
    <property type="match status" value="1"/>
</dbReference>
<dbReference type="InterPro" id="IPR000727">
    <property type="entry name" value="T_SNARE_dom"/>
</dbReference>
<feature type="domain" description="PAC" evidence="4">
    <location>
        <begin position="80"/>
        <end position="132"/>
    </location>
</feature>
<dbReference type="SUPFAM" id="SSF55785">
    <property type="entry name" value="PYP-like sensor domain (PAS domain)"/>
    <property type="match status" value="2"/>
</dbReference>
<organism evidence="6 7">
    <name type="scientific">Methylobacterium trifolii</name>
    <dbReference type="NCBI Taxonomy" id="1003092"/>
    <lineage>
        <taxon>Bacteria</taxon>
        <taxon>Pseudomonadati</taxon>
        <taxon>Pseudomonadota</taxon>
        <taxon>Alphaproteobacteria</taxon>
        <taxon>Hyphomicrobiales</taxon>
        <taxon>Methylobacteriaceae</taxon>
        <taxon>Methylobacterium</taxon>
    </lineage>
</organism>
<dbReference type="InterPro" id="IPR000014">
    <property type="entry name" value="PAS"/>
</dbReference>
<feature type="domain" description="PAC" evidence="4">
    <location>
        <begin position="202"/>
        <end position="254"/>
    </location>
</feature>
<feature type="domain" description="Methyl-accepting transducer" evidence="3">
    <location>
        <begin position="255"/>
        <end position="491"/>
    </location>
</feature>
<comment type="caution">
    <text evidence="6">The sequence shown here is derived from an EMBL/GenBank/DDBJ whole genome shotgun (WGS) entry which is preliminary data.</text>
</comment>
<dbReference type="PROSITE" id="PS50111">
    <property type="entry name" value="CHEMOTAXIS_TRANSDUC_2"/>
    <property type="match status" value="1"/>
</dbReference>
<dbReference type="Pfam" id="PF00015">
    <property type="entry name" value="MCPsignal"/>
    <property type="match status" value="1"/>
</dbReference>
<dbReference type="PANTHER" id="PTHR24422:SF10">
    <property type="entry name" value="CHEMOTAXIS PROTEIN METHYLTRANSFERASE 2"/>
    <property type="match status" value="1"/>
</dbReference>
<evidence type="ECO:0000259" key="3">
    <source>
        <dbReference type="PROSITE" id="PS50111"/>
    </source>
</evidence>
<keyword evidence="2" id="KW-0807">Transducer</keyword>
<sequence length="491" mass="52776">MHFLSPRRDPVLEALDRSQGRIEFGMDSTITFANQTFLDVVGYAMDEIRGKPHGMLVPQAERESEAYRTFWDELRQGRFQAREFKRVGKSGRTIWIQASYNPVADRGGRLVKVVKFATDITARKLRDATYEGQIAALNRSQAVVHFALDGTVTDANENFLKTMGYRLDEVRGRHHGMFMPPADRDDPAYAAFWRALAEGRYQAGEFRRLDKQGREVWILGAYNPVLDLDGKTCAVVKFATDVTKEVAARLARIEGQRAIFADIEAITHAMSDVNRQAQITSESAAQTSGNVQAVAAGSEEFAASIEELSRHATEAQGASDDAVRRAEEAGAIVLGLTAAADRIGEAVTLIRSIADQTNLLALNATIEAARAGQAGRGFAVVAAEVKALATQSSRATEEIGTQIGAVQDATAKAVGAIEDIARTIGQLSQISLSVSSAVTEQAAVTRDMSSNMQTAASSVGLVRGNMEGIVLAADAVDASVRKMAAAARALG</sequence>